<reference evidence="2" key="1">
    <citation type="journal article" date="2015" name="Nature">
        <title>Complex archaea that bridge the gap between prokaryotes and eukaryotes.</title>
        <authorList>
            <person name="Spang A."/>
            <person name="Saw J.H."/>
            <person name="Jorgensen S.L."/>
            <person name="Zaremba-Niedzwiedzka K."/>
            <person name="Martijn J."/>
            <person name="Lind A.E."/>
            <person name="van Eijk R."/>
            <person name="Schleper C."/>
            <person name="Guy L."/>
            <person name="Ettema T.J."/>
        </authorList>
    </citation>
    <scope>NUCLEOTIDE SEQUENCE</scope>
</reference>
<keyword evidence="1" id="KW-0472">Membrane</keyword>
<proteinExistence type="predicted"/>
<accession>A0A0F9KYZ8</accession>
<gene>
    <name evidence="2" type="ORF">LCGC14_1344550</name>
</gene>
<protein>
    <submittedName>
        <fullName evidence="2">Uncharacterized protein</fullName>
    </submittedName>
</protein>
<feature type="transmembrane region" description="Helical" evidence="1">
    <location>
        <begin position="522"/>
        <end position="543"/>
    </location>
</feature>
<feature type="transmembrane region" description="Helical" evidence="1">
    <location>
        <begin position="329"/>
        <end position="347"/>
    </location>
</feature>
<keyword evidence="1" id="KW-0812">Transmembrane</keyword>
<feature type="transmembrane region" description="Helical" evidence="1">
    <location>
        <begin position="486"/>
        <end position="510"/>
    </location>
</feature>
<dbReference type="EMBL" id="LAZR01008256">
    <property type="protein sequence ID" value="KKM79971.1"/>
    <property type="molecule type" value="Genomic_DNA"/>
</dbReference>
<feature type="transmembrane region" description="Helical" evidence="1">
    <location>
        <begin position="186"/>
        <end position="210"/>
    </location>
</feature>
<feature type="transmembrane region" description="Helical" evidence="1">
    <location>
        <begin position="247"/>
        <end position="270"/>
    </location>
</feature>
<feature type="transmembrane region" description="Helical" evidence="1">
    <location>
        <begin position="446"/>
        <end position="465"/>
    </location>
</feature>
<dbReference type="AlphaFoldDB" id="A0A0F9KYZ8"/>
<evidence type="ECO:0000313" key="2">
    <source>
        <dbReference type="EMBL" id="KKM79971.1"/>
    </source>
</evidence>
<sequence length="550" mass="64807">MNLWKVFLKNEIRRKTYIFRKNRKFLIILIYSLFLFWAIYLGPMIFDNIIPDLLKQYSNMAVSILSTLIEYSFMILFLLYIMNPIFMLFRKSDIGHRDIILASPASPSDIFIGEFLGQLPFYSLFILGIGPFFSSILLQLNPNLNFLHFLIFYALIFTLLIFGLLIGTVIAHWLEYKITIKNLSKNLSYSILTLLSLLLVTLFYLFHFLFDFIEDHPQAKNWVGFYPSYWYSNIVLYIIDPSLIESYFLNIWVSIGVVIIIPLLTFYISFKKAKFFYDLEQPISYNSSTIKQEKKFYRFFRRIAPYKYKSLVIIQFKEFFRKKENFLKIVYNGIFTALFGFFTFLSLNKPLSEYEPFWVTSQFIIQIFYFSYVLMMVLSWVGGLTFGIFVGTYVLMGSKDILFLYKKSVRGIKPLIFSFFYAMFFIILFLDILLTFFFGILYSLDIFTALTFFILYLMNSIIIFAQAIGVQCFKPLYGERGKNAYINIYFIILLQVISLYLSSLIIMLIIPNTFDHSLGLIYILFTNIGTSFGIAVILLFLGIRKLNNLE</sequence>
<evidence type="ECO:0000256" key="1">
    <source>
        <dbReference type="SAM" id="Phobius"/>
    </source>
</evidence>
<feature type="transmembrane region" description="Helical" evidence="1">
    <location>
        <begin position="146"/>
        <end position="174"/>
    </location>
</feature>
<name>A0A0F9KYZ8_9ZZZZ</name>
<feature type="transmembrane region" description="Helical" evidence="1">
    <location>
        <begin position="415"/>
        <end position="440"/>
    </location>
</feature>
<feature type="transmembrane region" description="Helical" evidence="1">
    <location>
        <begin position="121"/>
        <end position="140"/>
    </location>
</feature>
<organism evidence="2">
    <name type="scientific">marine sediment metagenome</name>
    <dbReference type="NCBI Taxonomy" id="412755"/>
    <lineage>
        <taxon>unclassified sequences</taxon>
        <taxon>metagenomes</taxon>
        <taxon>ecological metagenomes</taxon>
    </lineage>
</organism>
<comment type="caution">
    <text evidence="2">The sequence shown here is derived from an EMBL/GenBank/DDBJ whole genome shotgun (WGS) entry which is preliminary data.</text>
</comment>
<keyword evidence="1" id="KW-1133">Transmembrane helix</keyword>
<feature type="transmembrane region" description="Helical" evidence="1">
    <location>
        <begin position="25"/>
        <end position="46"/>
    </location>
</feature>
<feature type="transmembrane region" description="Helical" evidence="1">
    <location>
        <begin position="58"/>
        <end position="81"/>
    </location>
</feature>
<feature type="transmembrane region" description="Helical" evidence="1">
    <location>
        <begin position="367"/>
        <end position="395"/>
    </location>
</feature>